<dbReference type="InterPro" id="IPR000782">
    <property type="entry name" value="FAS1_domain"/>
</dbReference>
<sequence>MSIRVTFNSHTHQTETMGVPLKRTLTKLFRFAIVGVVLAIALQTYLRQRQEYFYSGNDIVKHIPTENRHETFQEPEENSNATLWQLMLQDPTITEFVKLNTPFGDINGPLDDPSQIWTLYVPIDSAYKDALHPTDAPPFYWKFLSLNHFGSGAVSYDDMLASTTTTVESRIPHDIFFNYRQRISVKNQKGEIAFNHVGKYVGKQLKAVNGYVHHISTTLYLPDSTSEVIRDNPSFETFRRGLIFTNVGVKVNDTQRHTSQTIFAPSNIAFKKLGLKANKFLFSPWGKPYLAALLRNHVVENRTLFTDMYLQAKGAGKIGLNTTSEPIRLPTMNSGVDLETSIVLNENRQSIRLNDKTVASDPDIITMDGVIHKIDELLLPPSLGDYLDGVGHGIDLDHRSSGSAWYNFRWPWNAPSSEISVDELMERLQPLVEKGEVS</sequence>
<organism evidence="3 4">
    <name type="scientific">Clohesyomyces aquaticus</name>
    <dbReference type="NCBI Taxonomy" id="1231657"/>
    <lineage>
        <taxon>Eukaryota</taxon>
        <taxon>Fungi</taxon>
        <taxon>Dikarya</taxon>
        <taxon>Ascomycota</taxon>
        <taxon>Pezizomycotina</taxon>
        <taxon>Dothideomycetes</taxon>
        <taxon>Pleosporomycetidae</taxon>
        <taxon>Pleosporales</taxon>
        <taxon>Lindgomycetaceae</taxon>
        <taxon>Clohesyomyces</taxon>
    </lineage>
</organism>
<proteinExistence type="predicted"/>
<dbReference type="PROSITE" id="PS50213">
    <property type="entry name" value="FAS1"/>
    <property type="match status" value="2"/>
</dbReference>
<dbReference type="EMBL" id="MCFA01000072">
    <property type="protein sequence ID" value="ORY10496.1"/>
    <property type="molecule type" value="Genomic_DNA"/>
</dbReference>
<dbReference type="Gene3D" id="2.30.180.10">
    <property type="entry name" value="FAS1 domain"/>
    <property type="match status" value="2"/>
</dbReference>
<comment type="caution">
    <text evidence="3">The sequence shown here is derived from an EMBL/GenBank/DDBJ whole genome shotgun (WGS) entry which is preliminary data.</text>
</comment>
<dbReference type="InterPro" id="IPR036378">
    <property type="entry name" value="FAS1_dom_sf"/>
</dbReference>
<dbReference type="Proteomes" id="UP000193144">
    <property type="component" value="Unassembled WGS sequence"/>
</dbReference>
<keyword evidence="1" id="KW-0472">Membrane</keyword>
<name>A0A1Y1ZJU3_9PLEO</name>
<feature type="domain" description="FAS1" evidence="2">
    <location>
        <begin position="222"/>
        <end position="378"/>
    </location>
</feature>
<evidence type="ECO:0000313" key="3">
    <source>
        <dbReference type="EMBL" id="ORY10496.1"/>
    </source>
</evidence>
<protein>
    <submittedName>
        <fullName evidence="3">Fasciclin domain family protein</fullName>
    </submittedName>
</protein>
<accession>A0A1Y1ZJU3</accession>
<feature type="transmembrane region" description="Helical" evidence="1">
    <location>
        <begin position="28"/>
        <end position="46"/>
    </location>
</feature>
<dbReference type="SUPFAM" id="SSF82153">
    <property type="entry name" value="FAS1 domain"/>
    <property type="match status" value="2"/>
</dbReference>
<dbReference type="AlphaFoldDB" id="A0A1Y1ZJU3"/>
<dbReference type="PANTHER" id="PTHR10900:SF77">
    <property type="entry name" value="FI19380P1"/>
    <property type="match status" value="1"/>
</dbReference>
<reference evidence="3 4" key="1">
    <citation type="submission" date="2016-07" db="EMBL/GenBank/DDBJ databases">
        <title>Pervasive Adenine N6-methylation of Active Genes in Fungi.</title>
        <authorList>
            <consortium name="DOE Joint Genome Institute"/>
            <person name="Mondo S.J."/>
            <person name="Dannebaum R.O."/>
            <person name="Kuo R.C."/>
            <person name="Labutti K."/>
            <person name="Haridas S."/>
            <person name="Kuo A."/>
            <person name="Salamov A."/>
            <person name="Ahrendt S.R."/>
            <person name="Lipzen A."/>
            <person name="Sullivan W."/>
            <person name="Andreopoulos W.B."/>
            <person name="Clum A."/>
            <person name="Lindquist E."/>
            <person name="Daum C."/>
            <person name="Ramamoorthy G.K."/>
            <person name="Gryganskyi A."/>
            <person name="Culley D."/>
            <person name="Magnuson J.K."/>
            <person name="James T.Y."/>
            <person name="O'Malley M.A."/>
            <person name="Stajich J.E."/>
            <person name="Spatafora J.W."/>
            <person name="Visel A."/>
            <person name="Grigoriev I.V."/>
        </authorList>
    </citation>
    <scope>NUCLEOTIDE SEQUENCE [LARGE SCALE GENOMIC DNA]</scope>
    <source>
        <strain evidence="3 4">CBS 115471</strain>
    </source>
</reference>
<dbReference type="PANTHER" id="PTHR10900">
    <property type="entry name" value="PERIOSTIN-RELATED"/>
    <property type="match status" value="1"/>
</dbReference>
<dbReference type="Pfam" id="PF02469">
    <property type="entry name" value="Fasciclin"/>
    <property type="match status" value="1"/>
</dbReference>
<evidence type="ECO:0000313" key="4">
    <source>
        <dbReference type="Proteomes" id="UP000193144"/>
    </source>
</evidence>
<keyword evidence="1" id="KW-1133">Transmembrane helix</keyword>
<keyword evidence="4" id="KW-1185">Reference proteome</keyword>
<evidence type="ECO:0000259" key="2">
    <source>
        <dbReference type="PROSITE" id="PS50213"/>
    </source>
</evidence>
<keyword evidence="1" id="KW-0812">Transmembrane</keyword>
<gene>
    <name evidence="3" type="ORF">BCR34DRAFT_566778</name>
</gene>
<dbReference type="OrthoDB" id="7700931at2759"/>
<dbReference type="SMART" id="SM00554">
    <property type="entry name" value="FAS1"/>
    <property type="match status" value="2"/>
</dbReference>
<dbReference type="InterPro" id="IPR050904">
    <property type="entry name" value="Adhesion/Biosynth-related"/>
</dbReference>
<evidence type="ECO:0000256" key="1">
    <source>
        <dbReference type="SAM" id="Phobius"/>
    </source>
</evidence>
<feature type="domain" description="FAS1" evidence="2">
    <location>
        <begin position="80"/>
        <end position="219"/>
    </location>
</feature>
<dbReference type="STRING" id="1231657.A0A1Y1ZJU3"/>